<feature type="compositionally biased region" description="Polar residues" evidence="1">
    <location>
        <begin position="461"/>
        <end position="494"/>
    </location>
</feature>
<dbReference type="PANTHER" id="PTHR47286:SF2">
    <property type="entry name" value="F3I6.9 PROTEIN"/>
    <property type="match status" value="1"/>
</dbReference>
<feature type="region of interest" description="Disordered" evidence="1">
    <location>
        <begin position="282"/>
        <end position="304"/>
    </location>
</feature>
<keyword evidence="3" id="KW-1185">Reference proteome</keyword>
<feature type="compositionally biased region" description="Basic and acidic residues" evidence="1">
    <location>
        <begin position="495"/>
        <end position="505"/>
    </location>
</feature>
<evidence type="ECO:0008006" key="4">
    <source>
        <dbReference type="Google" id="ProtNLM"/>
    </source>
</evidence>
<feature type="compositionally biased region" description="Basic and acidic residues" evidence="1">
    <location>
        <begin position="143"/>
        <end position="167"/>
    </location>
</feature>
<evidence type="ECO:0000313" key="2">
    <source>
        <dbReference type="EMBL" id="KVI05610.1"/>
    </source>
</evidence>
<dbReference type="STRING" id="59895.A0A118K398"/>
<feature type="compositionally biased region" description="Low complexity" evidence="1">
    <location>
        <begin position="414"/>
        <end position="434"/>
    </location>
</feature>
<dbReference type="EMBL" id="LEKV01001867">
    <property type="protein sequence ID" value="KVI05610.1"/>
    <property type="molecule type" value="Genomic_DNA"/>
</dbReference>
<feature type="region of interest" description="Disordered" evidence="1">
    <location>
        <begin position="87"/>
        <end position="228"/>
    </location>
</feature>
<feature type="compositionally biased region" description="Polar residues" evidence="1">
    <location>
        <begin position="213"/>
        <end position="224"/>
    </location>
</feature>
<feature type="compositionally biased region" description="Basic and acidic residues" evidence="1">
    <location>
        <begin position="546"/>
        <end position="558"/>
    </location>
</feature>
<evidence type="ECO:0000313" key="3">
    <source>
        <dbReference type="Proteomes" id="UP000243975"/>
    </source>
</evidence>
<reference evidence="2 3" key="1">
    <citation type="journal article" date="2016" name="Sci. Rep.">
        <title>The genome sequence of the outbreeding globe artichoke constructed de novo incorporating a phase-aware low-pass sequencing strategy of F1 progeny.</title>
        <authorList>
            <person name="Scaglione D."/>
            <person name="Reyes-Chin-Wo S."/>
            <person name="Acquadro A."/>
            <person name="Froenicke L."/>
            <person name="Portis E."/>
            <person name="Beitel C."/>
            <person name="Tirone M."/>
            <person name="Mauro R."/>
            <person name="Lo Monaco A."/>
            <person name="Mauromicale G."/>
            <person name="Faccioli P."/>
            <person name="Cattivelli L."/>
            <person name="Rieseberg L."/>
            <person name="Michelmore R."/>
            <person name="Lanteri S."/>
        </authorList>
    </citation>
    <scope>NUCLEOTIDE SEQUENCE [LARGE SCALE GENOMIC DNA]</scope>
    <source>
        <strain evidence="2">2C</strain>
    </source>
</reference>
<dbReference type="PANTHER" id="PTHR47286">
    <property type="entry name" value="F3I6.9 PROTEIN"/>
    <property type="match status" value="1"/>
</dbReference>
<feature type="region of interest" description="Disordered" evidence="1">
    <location>
        <begin position="461"/>
        <end position="558"/>
    </location>
</feature>
<feature type="compositionally biased region" description="Low complexity" evidence="1">
    <location>
        <begin position="374"/>
        <end position="405"/>
    </location>
</feature>
<sequence length="588" mass="64438">MGESMVEAQNMENKMGESVSSLGVSVSFGKYENDALSWEKWSTFSPNKYLEEVGKCSTPGSVAQKKAFFEAHYKKIAAMKAEAELLDQEKAAETDPSRSDDHTEYSFGEIKEELEDGTESKTHVYEEEEVQSDTLAMEGSGKGQEEKPDSNQSHCAEEATSVKDESFRNGSGKGLEKKLDSNQSHCPEEVNSVKDESFRDGSGKRQAEKPDSDQSQTTSVNNESFVDGSMQMGNALEFQHLLSSQSPIALYSNADKLAEATSVNEESMKLVKQHFHVDSEIEEVQQSKQETPMPKAQNLAGNESMKLVKQHFRVDSEIEEIQESEHEIPKPKAQNLAGKVNPAKVEKNFVGTKKKPSSPIPKPPGTSVTKLSKPKATPTPMPAARSSSKKANAPSSSKSKTPSVSEGIRVAPKSLHLSMSMSSVNSDTASSVTSSRRRSLFMEQMGDKDIVKRAFKTFQNRVNQLPSSDGRSSGPKQIRTTGLEQKASTSMTSQKENERSRKAAEKMNPARGRLGPTWKSVSSGSLKGVNVDERRQKVAPSSVDLRSNERAERRKEVIPETSPVISPATLASSFRLPVIQGRFLSSAV</sequence>
<comment type="caution">
    <text evidence="2">The sequence shown here is derived from an EMBL/GenBank/DDBJ whole genome shotgun (WGS) entry which is preliminary data.</text>
</comment>
<feature type="compositionally biased region" description="Basic and acidic residues" evidence="1">
    <location>
        <begin position="174"/>
        <end position="212"/>
    </location>
</feature>
<gene>
    <name evidence="2" type="ORF">Ccrd_016064</name>
</gene>
<feature type="region of interest" description="Disordered" evidence="1">
    <location>
        <begin position="321"/>
        <end position="437"/>
    </location>
</feature>
<protein>
    <recommendedName>
        <fullName evidence="4">TPX2, C-terminal domain-containing protein</fullName>
    </recommendedName>
</protein>
<feature type="compositionally biased region" description="Basic and acidic residues" evidence="1">
    <location>
        <begin position="87"/>
        <end position="104"/>
    </location>
</feature>
<accession>A0A118K398</accession>
<evidence type="ECO:0000256" key="1">
    <source>
        <dbReference type="SAM" id="MobiDB-lite"/>
    </source>
</evidence>
<dbReference type="Proteomes" id="UP000243975">
    <property type="component" value="Unassembled WGS sequence"/>
</dbReference>
<organism evidence="2 3">
    <name type="scientific">Cynara cardunculus var. scolymus</name>
    <name type="common">Globe artichoke</name>
    <name type="synonym">Cynara scolymus</name>
    <dbReference type="NCBI Taxonomy" id="59895"/>
    <lineage>
        <taxon>Eukaryota</taxon>
        <taxon>Viridiplantae</taxon>
        <taxon>Streptophyta</taxon>
        <taxon>Embryophyta</taxon>
        <taxon>Tracheophyta</taxon>
        <taxon>Spermatophyta</taxon>
        <taxon>Magnoliopsida</taxon>
        <taxon>eudicotyledons</taxon>
        <taxon>Gunneridae</taxon>
        <taxon>Pentapetalae</taxon>
        <taxon>asterids</taxon>
        <taxon>campanulids</taxon>
        <taxon>Asterales</taxon>
        <taxon>Asteraceae</taxon>
        <taxon>Carduoideae</taxon>
        <taxon>Cardueae</taxon>
        <taxon>Carduinae</taxon>
        <taxon>Cynara</taxon>
    </lineage>
</organism>
<name>A0A118K398_CYNCS</name>
<dbReference type="AlphaFoldDB" id="A0A118K398"/>
<dbReference type="Gramene" id="KVI05610">
    <property type="protein sequence ID" value="KVI05610"/>
    <property type="gene ID" value="Ccrd_016064"/>
</dbReference>
<dbReference type="OMA" id="MGESIVD"/>
<proteinExistence type="predicted"/>